<organism evidence="2 3">
    <name type="scientific">Tripterygium wilfordii</name>
    <name type="common">Thunder God vine</name>
    <dbReference type="NCBI Taxonomy" id="458696"/>
    <lineage>
        <taxon>Eukaryota</taxon>
        <taxon>Viridiplantae</taxon>
        <taxon>Streptophyta</taxon>
        <taxon>Embryophyta</taxon>
        <taxon>Tracheophyta</taxon>
        <taxon>Spermatophyta</taxon>
        <taxon>Magnoliopsida</taxon>
        <taxon>eudicotyledons</taxon>
        <taxon>Gunneridae</taxon>
        <taxon>Pentapetalae</taxon>
        <taxon>rosids</taxon>
        <taxon>fabids</taxon>
        <taxon>Celastrales</taxon>
        <taxon>Celastraceae</taxon>
        <taxon>Tripterygium</taxon>
    </lineage>
</organism>
<dbReference type="EMBL" id="JAAARO010000009">
    <property type="protein sequence ID" value="KAF5742879.1"/>
    <property type="molecule type" value="Genomic_DNA"/>
</dbReference>
<evidence type="ECO:0000313" key="2">
    <source>
        <dbReference type="EMBL" id="KAF5742879.1"/>
    </source>
</evidence>
<dbReference type="AlphaFoldDB" id="A0A7J7D9F6"/>
<keyword evidence="3" id="KW-1185">Reference proteome</keyword>
<evidence type="ECO:0000313" key="3">
    <source>
        <dbReference type="Proteomes" id="UP000593562"/>
    </source>
</evidence>
<dbReference type="Proteomes" id="UP000593562">
    <property type="component" value="Unassembled WGS sequence"/>
</dbReference>
<proteinExistence type="predicted"/>
<evidence type="ECO:0000256" key="1">
    <source>
        <dbReference type="SAM" id="MobiDB-lite"/>
    </source>
</evidence>
<dbReference type="InterPro" id="IPR052843">
    <property type="entry name" value="ER_body_metal_sequester"/>
</dbReference>
<dbReference type="InParanoid" id="A0A7J7D9F6"/>
<accession>A0A7J7D9F6</accession>
<gene>
    <name evidence="2" type="ORF">HS088_TW09G00941</name>
</gene>
<protein>
    <submittedName>
        <fullName evidence="2">Membrane protein of ER body-like protein</fullName>
    </submittedName>
</protein>
<dbReference type="PANTHER" id="PTHR38937:SF2">
    <property type="entry name" value="MEMBRANE PROTEIN OF ER BODY-LIKE PROTEIN ISOFORM X1"/>
    <property type="match status" value="1"/>
</dbReference>
<sequence>MEYQEPKLMDPEDEEEEEEVGLQGRRTGHRSSNNGCTAVDALISDNGHGNGNGSVSEHVIETKFDSSIKRGGEVQVEDKSVYFDQILGPKSTDGVPSTEFTDVKHSAFRKNTNDGTADDFEIQENRTKETNHQNGQNLAVDILSGPSPSPIVEQFKERDIGFTPLISETGVVADVDFTEEIDQEGDDYDIERVIEKQNTHDLYCPNCHSCITRKVILRRRKLKIRGRKPKRDATQTIFHSELGANTAPPVDDQEHGIIDISSNGGTVPAASDNDHVQQRDIFRCLSCFSIFIPTGNGFKLFRCFGNNNETENVTEQQKAPSASTNWFYSIFASGKDPVNITQIDITTECNSSLLPSHGNDFPVSLISDGNLVNKGEVAEEVPNKPPDDRQAFLSSSAVQSVQCEKTPTEIGQEQEANSAKGKEIFASQNAVAASVGAGTATVKVSVSNTTQQLYPRSITDNMRPQKEKGESVILDVETGPSQPEASLTTIVSVESEILPQIATQVYTSKQGVVKSRNGRQWEILKSIVYGGLVESITSLVVVSSAAAASSATLNILVLGLANLIGGLPIIFHNVGNIPCQI</sequence>
<reference evidence="2 3" key="1">
    <citation type="journal article" date="2020" name="Nat. Commun.">
        <title>Genome of Tripterygium wilfordii and identification of cytochrome P450 involved in triptolide biosynthesis.</title>
        <authorList>
            <person name="Tu L."/>
            <person name="Su P."/>
            <person name="Zhang Z."/>
            <person name="Gao L."/>
            <person name="Wang J."/>
            <person name="Hu T."/>
            <person name="Zhou J."/>
            <person name="Zhang Y."/>
            <person name="Zhao Y."/>
            <person name="Liu Y."/>
            <person name="Song Y."/>
            <person name="Tong Y."/>
            <person name="Lu Y."/>
            <person name="Yang J."/>
            <person name="Xu C."/>
            <person name="Jia M."/>
            <person name="Peters R.J."/>
            <person name="Huang L."/>
            <person name="Gao W."/>
        </authorList>
    </citation>
    <scope>NUCLEOTIDE SEQUENCE [LARGE SCALE GENOMIC DNA]</scope>
    <source>
        <strain evidence="3">cv. XIE 37</strain>
        <tissue evidence="2">Leaf</tissue>
    </source>
</reference>
<comment type="caution">
    <text evidence="2">The sequence shown here is derived from an EMBL/GenBank/DDBJ whole genome shotgun (WGS) entry which is preliminary data.</text>
</comment>
<name>A0A7J7D9F6_TRIWF</name>
<dbReference type="FunCoup" id="A0A7J7D9F6">
    <property type="interactions" value="902"/>
</dbReference>
<feature type="region of interest" description="Disordered" evidence="1">
    <location>
        <begin position="1"/>
        <end position="38"/>
    </location>
</feature>
<feature type="compositionally biased region" description="Basic and acidic residues" evidence="1">
    <location>
        <begin position="1"/>
        <end position="10"/>
    </location>
</feature>
<feature type="compositionally biased region" description="Acidic residues" evidence="1">
    <location>
        <begin position="11"/>
        <end position="20"/>
    </location>
</feature>
<dbReference type="PANTHER" id="PTHR38937">
    <property type="entry name" value="MEMBRANE PROTEIN OF ER BODY-LIKE PROTEIN"/>
    <property type="match status" value="1"/>
</dbReference>